<evidence type="ECO:0000256" key="7">
    <source>
        <dbReference type="ARBA" id="ARBA00022822"/>
    </source>
</evidence>
<dbReference type="PIRSF" id="PIRSF001413">
    <property type="entry name" value="Trp_syn_beta"/>
    <property type="match status" value="1"/>
</dbReference>
<comment type="cofactor">
    <cofactor evidence="1 12">
        <name>pyridoxal 5'-phosphate</name>
        <dbReference type="ChEBI" id="CHEBI:597326"/>
    </cofactor>
</comment>
<dbReference type="AlphaFoldDB" id="A0A2K1PXF8"/>
<dbReference type="GO" id="GO:0004834">
    <property type="term" value="F:tryptophan synthase activity"/>
    <property type="evidence" value="ECO:0007669"/>
    <property type="project" value="UniProtKB-UniRule"/>
</dbReference>
<evidence type="ECO:0000256" key="3">
    <source>
        <dbReference type="ARBA" id="ARBA00004733"/>
    </source>
</evidence>
<comment type="function">
    <text evidence="2 12">The beta subunit is responsible for the synthesis of L-tryptophan from indole and L-serine.</text>
</comment>
<dbReference type="Proteomes" id="UP000236220">
    <property type="component" value="Unassembled WGS sequence"/>
</dbReference>
<comment type="pathway">
    <text evidence="3 12">Amino-acid biosynthesis; L-tryptophan biosynthesis; L-tryptophan from chorismate: step 5/5.</text>
</comment>
<keyword evidence="9 12" id="KW-0057">Aromatic amino acid biosynthesis</keyword>
<evidence type="ECO:0000256" key="12">
    <source>
        <dbReference type="HAMAP-Rule" id="MF_00133"/>
    </source>
</evidence>
<evidence type="ECO:0000313" key="15">
    <source>
        <dbReference type="Proteomes" id="UP000236220"/>
    </source>
</evidence>
<dbReference type="RefSeq" id="WP_103075172.1">
    <property type="nucleotide sequence ID" value="NZ_NPZB01000002.1"/>
</dbReference>
<evidence type="ECO:0000256" key="2">
    <source>
        <dbReference type="ARBA" id="ARBA00002786"/>
    </source>
</evidence>
<evidence type="ECO:0000256" key="5">
    <source>
        <dbReference type="ARBA" id="ARBA00011270"/>
    </source>
</evidence>
<comment type="subunit">
    <text evidence="5 12">Tetramer of two alpha and two beta chains.</text>
</comment>
<name>A0A2K1PXF8_9GAMM</name>
<evidence type="ECO:0000259" key="13">
    <source>
        <dbReference type="Pfam" id="PF00291"/>
    </source>
</evidence>
<evidence type="ECO:0000256" key="10">
    <source>
        <dbReference type="ARBA" id="ARBA00023239"/>
    </source>
</evidence>
<keyword evidence="15" id="KW-1185">Reference proteome</keyword>
<dbReference type="InterPro" id="IPR006653">
    <property type="entry name" value="Trp_synth_b_CS"/>
</dbReference>
<evidence type="ECO:0000313" key="14">
    <source>
        <dbReference type="EMBL" id="PNS07461.1"/>
    </source>
</evidence>
<feature type="domain" description="Tryptophan synthase beta chain-like PALP" evidence="13">
    <location>
        <begin position="58"/>
        <end position="369"/>
    </location>
</feature>
<keyword evidence="7 12" id="KW-0822">Tryptophan biosynthesis</keyword>
<comment type="similarity">
    <text evidence="4 12">Belongs to the TrpB family.</text>
</comment>
<protein>
    <recommendedName>
        <fullName evidence="12">Tryptophan synthase beta chain</fullName>
        <ecNumber evidence="12">4.2.1.20</ecNumber>
    </recommendedName>
</protein>
<comment type="catalytic activity">
    <reaction evidence="11 12">
        <text>(1S,2R)-1-C-(indol-3-yl)glycerol 3-phosphate + L-serine = D-glyceraldehyde 3-phosphate + L-tryptophan + H2O</text>
        <dbReference type="Rhea" id="RHEA:10532"/>
        <dbReference type="ChEBI" id="CHEBI:15377"/>
        <dbReference type="ChEBI" id="CHEBI:33384"/>
        <dbReference type="ChEBI" id="CHEBI:57912"/>
        <dbReference type="ChEBI" id="CHEBI:58866"/>
        <dbReference type="ChEBI" id="CHEBI:59776"/>
        <dbReference type="EC" id="4.2.1.20"/>
    </reaction>
</comment>
<dbReference type="HAMAP" id="MF_00133">
    <property type="entry name" value="Trp_synth_beta"/>
    <property type="match status" value="1"/>
</dbReference>
<proteinExistence type="inferred from homology"/>
<dbReference type="SUPFAM" id="SSF53686">
    <property type="entry name" value="Tryptophan synthase beta subunit-like PLP-dependent enzymes"/>
    <property type="match status" value="1"/>
</dbReference>
<evidence type="ECO:0000256" key="9">
    <source>
        <dbReference type="ARBA" id="ARBA00023141"/>
    </source>
</evidence>
<dbReference type="PANTHER" id="PTHR48077:SF3">
    <property type="entry name" value="TRYPTOPHAN SYNTHASE"/>
    <property type="match status" value="1"/>
</dbReference>
<dbReference type="PROSITE" id="PS00168">
    <property type="entry name" value="TRP_SYNTHASE_BETA"/>
    <property type="match status" value="1"/>
</dbReference>
<evidence type="ECO:0000256" key="1">
    <source>
        <dbReference type="ARBA" id="ARBA00001933"/>
    </source>
</evidence>
<dbReference type="EMBL" id="NPZB01000002">
    <property type="protein sequence ID" value="PNS07461.1"/>
    <property type="molecule type" value="Genomic_DNA"/>
</dbReference>
<gene>
    <name evidence="12" type="primary">trpB</name>
    <name evidence="14" type="ORF">Lysil_1637</name>
</gene>
<dbReference type="InterPro" id="IPR036052">
    <property type="entry name" value="TrpB-like_PALP_sf"/>
</dbReference>
<evidence type="ECO:0000256" key="8">
    <source>
        <dbReference type="ARBA" id="ARBA00022898"/>
    </source>
</evidence>
<dbReference type="FunFam" id="3.40.50.1100:FF:000004">
    <property type="entry name" value="Tryptophan synthase beta chain"/>
    <property type="match status" value="1"/>
</dbReference>
<dbReference type="InterPro" id="IPR006654">
    <property type="entry name" value="Trp_synth_beta"/>
</dbReference>
<evidence type="ECO:0000256" key="4">
    <source>
        <dbReference type="ARBA" id="ARBA00009982"/>
    </source>
</evidence>
<keyword evidence="10 12" id="KW-0456">Lyase</keyword>
<organism evidence="14 15">
    <name type="scientific">Solilutibacter silvestris</name>
    <dbReference type="NCBI Taxonomy" id="1645665"/>
    <lineage>
        <taxon>Bacteria</taxon>
        <taxon>Pseudomonadati</taxon>
        <taxon>Pseudomonadota</taxon>
        <taxon>Gammaproteobacteria</taxon>
        <taxon>Lysobacterales</taxon>
        <taxon>Lysobacteraceae</taxon>
        <taxon>Solilutibacter</taxon>
    </lineage>
</organism>
<sequence>MPSRFELPTRFGRAGFGGCYAPETLMTPLLELESAFVAAINDPAFQRELTEQLRDFVGRPTALTPAPRLAKAVGLEHLYLKREDQCHTGAHKINNAIAQVLLAKRMGKYEVIAETGAGQHGVATAAACARLGLPCTVYMGRTDMERQAPNVARMRMFGATVEAVTSGQGTLKEAVNAALRAWAARCDRAHYVLGSALGPHPFPTIVRSFQTVIGNEARAQIIERRGALPDAVIACVGGGSNSSGLIAPFLDDALRRVVVEAGGHGTALGEHAARVGGGRIGVLHGCRTLLLQDDAGHTAETASVSAGLDYPALGPEVAAWADEGRVDVWRASDDEALAAALELCSLEGILPALESSHALARLRDLARDGARTVLLGLSGRGDKDLSTYRSRLEL</sequence>
<keyword evidence="6 12" id="KW-0028">Amino-acid biosynthesis</keyword>
<dbReference type="FunFam" id="3.40.50.1100:FF:000001">
    <property type="entry name" value="Tryptophan synthase beta chain"/>
    <property type="match status" value="1"/>
</dbReference>
<dbReference type="NCBIfam" id="TIGR00263">
    <property type="entry name" value="trpB"/>
    <property type="match status" value="1"/>
</dbReference>
<accession>A0A2K1PXF8</accession>
<dbReference type="CDD" id="cd06446">
    <property type="entry name" value="Trp-synth_B"/>
    <property type="match status" value="1"/>
</dbReference>
<dbReference type="PANTHER" id="PTHR48077">
    <property type="entry name" value="TRYPTOPHAN SYNTHASE-RELATED"/>
    <property type="match status" value="1"/>
</dbReference>
<dbReference type="Gene3D" id="3.40.50.1100">
    <property type="match status" value="2"/>
</dbReference>
<dbReference type="EC" id="4.2.1.20" evidence="12"/>
<dbReference type="UniPathway" id="UPA00035">
    <property type="reaction ID" value="UER00044"/>
</dbReference>
<dbReference type="InterPro" id="IPR001926">
    <property type="entry name" value="TrpB-like_PALP"/>
</dbReference>
<dbReference type="GO" id="GO:0005737">
    <property type="term" value="C:cytoplasm"/>
    <property type="evidence" value="ECO:0007669"/>
    <property type="project" value="TreeGrafter"/>
</dbReference>
<evidence type="ECO:0000256" key="6">
    <source>
        <dbReference type="ARBA" id="ARBA00022605"/>
    </source>
</evidence>
<reference evidence="14 15" key="1">
    <citation type="submission" date="2017-08" db="EMBL/GenBank/DDBJ databases">
        <title>Lysobacter sylvestris genome.</title>
        <authorList>
            <person name="Zhang D.-C."/>
            <person name="Albuquerque L."/>
            <person name="Franca L."/>
            <person name="Froufe H.J.C."/>
            <person name="Barroso C."/>
            <person name="Egas C."/>
            <person name="Da Costa M."/>
            <person name="Margesin R."/>
        </authorList>
    </citation>
    <scope>NUCLEOTIDE SEQUENCE [LARGE SCALE GENOMIC DNA]</scope>
    <source>
        <strain evidence="14 15">AM20-91</strain>
    </source>
</reference>
<comment type="caution">
    <text evidence="14">The sequence shown here is derived from an EMBL/GenBank/DDBJ whole genome shotgun (WGS) entry which is preliminary data.</text>
</comment>
<dbReference type="OrthoDB" id="9766131at2"/>
<keyword evidence="8 12" id="KW-0663">Pyridoxal phosphate</keyword>
<dbReference type="Pfam" id="PF00291">
    <property type="entry name" value="PALP"/>
    <property type="match status" value="1"/>
</dbReference>
<feature type="modified residue" description="N6-(pyridoxal phosphate)lysine" evidence="12">
    <location>
        <position position="92"/>
    </location>
</feature>
<evidence type="ECO:0000256" key="11">
    <source>
        <dbReference type="ARBA" id="ARBA00049047"/>
    </source>
</evidence>
<dbReference type="InterPro" id="IPR023026">
    <property type="entry name" value="Trp_synth_beta/beta-like"/>
</dbReference>